<organism evidence="1">
    <name type="scientific">Tuwongella immobilis</name>
    <dbReference type="NCBI Taxonomy" id="692036"/>
    <lineage>
        <taxon>Bacteria</taxon>
        <taxon>Pseudomonadati</taxon>
        <taxon>Planctomycetota</taxon>
        <taxon>Planctomycetia</taxon>
        <taxon>Gemmatales</taxon>
        <taxon>Gemmataceae</taxon>
        <taxon>Tuwongella</taxon>
    </lineage>
</organism>
<accession>A0A6C2YVP9</accession>
<dbReference type="EMBL" id="LR586016">
    <property type="protein sequence ID" value="VIP05700.1"/>
    <property type="molecule type" value="Genomic_DNA"/>
</dbReference>
<reference evidence="1" key="1">
    <citation type="submission" date="2019-04" db="EMBL/GenBank/DDBJ databases">
        <authorList>
            <consortium name="Science for Life Laboratories"/>
        </authorList>
    </citation>
    <scope>NUCLEOTIDE SEQUENCE</scope>
    <source>
        <strain evidence="1">MBLW1</strain>
    </source>
</reference>
<keyword evidence="2" id="KW-1185">Reference proteome</keyword>
<evidence type="ECO:0000313" key="1">
    <source>
        <dbReference type="EMBL" id="VIP05700.1"/>
    </source>
</evidence>
<name>A0A6C2YVP9_9BACT</name>
<dbReference type="KEGG" id="tim:GMBLW1_34930"/>
<dbReference type="InParanoid" id="A0A6C2YVP9"/>
<protein>
    <submittedName>
        <fullName evidence="1">Uncharacterized protein</fullName>
    </submittedName>
</protein>
<dbReference type="EMBL" id="LR593887">
    <property type="protein sequence ID" value="VTS08756.1"/>
    <property type="molecule type" value="Genomic_DNA"/>
</dbReference>
<dbReference type="AlphaFoldDB" id="A0A6C2YVP9"/>
<gene>
    <name evidence="1" type="ORF">GMBLW1_34930</name>
</gene>
<proteinExistence type="predicted"/>
<sequence>MTVFMARTSACHWGQYLNLRVSQYQPIKIPPEFRGDLSQFDSFAPSYESSQDQFPGLAAEDVPLGVADC</sequence>
<dbReference type="Proteomes" id="UP000464378">
    <property type="component" value="Chromosome"/>
</dbReference>
<evidence type="ECO:0000313" key="2">
    <source>
        <dbReference type="Proteomes" id="UP000464378"/>
    </source>
</evidence>